<name>A0ABR2HH01_9EUKA</name>
<dbReference type="InterPro" id="IPR032675">
    <property type="entry name" value="LRR_dom_sf"/>
</dbReference>
<evidence type="ECO:0000313" key="1">
    <source>
        <dbReference type="EMBL" id="KAK8847061.1"/>
    </source>
</evidence>
<dbReference type="Pfam" id="PF13306">
    <property type="entry name" value="LRR_5"/>
    <property type="match status" value="1"/>
</dbReference>
<keyword evidence="2" id="KW-1185">Reference proteome</keyword>
<sequence>MNNEIVINNKAFSFSGLNSFRIPENVSEIASDVFEQCTYLLSITINSPVTVPCSGCGFPYVTIEGSLEDWTKINSKLNDLKKKIIEWLTD</sequence>
<comment type="caution">
    <text evidence="1">The sequence shown here is derived from an EMBL/GenBank/DDBJ whole genome shotgun (WGS) entry which is preliminary data.</text>
</comment>
<proteinExistence type="predicted"/>
<organism evidence="1 2">
    <name type="scientific">Tritrichomonas musculus</name>
    <dbReference type="NCBI Taxonomy" id="1915356"/>
    <lineage>
        <taxon>Eukaryota</taxon>
        <taxon>Metamonada</taxon>
        <taxon>Parabasalia</taxon>
        <taxon>Tritrichomonadida</taxon>
        <taxon>Tritrichomonadidae</taxon>
        <taxon>Tritrichomonas</taxon>
    </lineage>
</organism>
<evidence type="ECO:0000313" key="2">
    <source>
        <dbReference type="Proteomes" id="UP001470230"/>
    </source>
</evidence>
<reference evidence="1 2" key="1">
    <citation type="submission" date="2024-04" db="EMBL/GenBank/DDBJ databases">
        <title>Tritrichomonas musculus Genome.</title>
        <authorList>
            <person name="Alves-Ferreira E."/>
            <person name="Grigg M."/>
            <person name="Lorenzi H."/>
            <person name="Galac M."/>
        </authorList>
    </citation>
    <scope>NUCLEOTIDE SEQUENCE [LARGE SCALE GENOMIC DNA]</scope>
    <source>
        <strain evidence="1 2">EAF2021</strain>
    </source>
</reference>
<dbReference type="Proteomes" id="UP001470230">
    <property type="component" value="Unassembled WGS sequence"/>
</dbReference>
<dbReference type="Pfam" id="PF14388">
    <property type="entry name" value="DUF4419"/>
    <property type="match status" value="1"/>
</dbReference>
<gene>
    <name evidence="1" type="ORF">M9Y10_019638</name>
</gene>
<dbReference type="InterPro" id="IPR026906">
    <property type="entry name" value="LRR_5"/>
</dbReference>
<protein>
    <recommendedName>
        <fullName evidence="3">Leucine-rich repeat domain-containing protein</fullName>
    </recommendedName>
</protein>
<dbReference type="InterPro" id="IPR025533">
    <property type="entry name" value="DUF4419"/>
</dbReference>
<accession>A0ABR2HH01</accession>
<dbReference type="Gene3D" id="3.80.10.10">
    <property type="entry name" value="Ribonuclease Inhibitor"/>
    <property type="match status" value="1"/>
</dbReference>
<evidence type="ECO:0008006" key="3">
    <source>
        <dbReference type="Google" id="ProtNLM"/>
    </source>
</evidence>
<dbReference type="EMBL" id="JAPFFF010000028">
    <property type="protein sequence ID" value="KAK8847061.1"/>
    <property type="molecule type" value="Genomic_DNA"/>
</dbReference>